<organism evidence="2 3">
    <name type="scientific">Pleurodeles waltl</name>
    <name type="common">Iberian ribbed newt</name>
    <dbReference type="NCBI Taxonomy" id="8319"/>
    <lineage>
        <taxon>Eukaryota</taxon>
        <taxon>Metazoa</taxon>
        <taxon>Chordata</taxon>
        <taxon>Craniata</taxon>
        <taxon>Vertebrata</taxon>
        <taxon>Euteleostomi</taxon>
        <taxon>Amphibia</taxon>
        <taxon>Batrachia</taxon>
        <taxon>Caudata</taxon>
        <taxon>Salamandroidea</taxon>
        <taxon>Salamandridae</taxon>
        <taxon>Pleurodelinae</taxon>
        <taxon>Pleurodeles</taxon>
    </lineage>
</organism>
<evidence type="ECO:0000313" key="2">
    <source>
        <dbReference type="EMBL" id="KAJ1160808.1"/>
    </source>
</evidence>
<evidence type="ECO:0000313" key="3">
    <source>
        <dbReference type="Proteomes" id="UP001066276"/>
    </source>
</evidence>
<comment type="caution">
    <text evidence="2">The sequence shown here is derived from an EMBL/GenBank/DDBJ whole genome shotgun (WGS) entry which is preliminary data.</text>
</comment>
<keyword evidence="3" id="KW-1185">Reference proteome</keyword>
<sequence length="202" mass="22913">MATNCSKTQRNASIRDRLQKSDPPARPQGEESLLLAPKTEAMVDAQTPATKEDIHQLLVEFHKDITVLRQDFTHTVSDLDESVRQLDSHLTLPEPSSTDQASEKVDRTIRIKKLEKNYDLHQDKLDDLENHSRLSENGKFLTSEACPYASISLIKINEWRHALLKSLLSDTLTQLHQYRHVKASGVLGTSHVEGNSRYLMCT</sequence>
<feature type="region of interest" description="Disordered" evidence="1">
    <location>
        <begin position="1"/>
        <end position="32"/>
    </location>
</feature>
<proteinExistence type="predicted"/>
<feature type="compositionally biased region" description="Polar residues" evidence="1">
    <location>
        <begin position="1"/>
        <end position="12"/>
    </location>
</feature>
<dbReference type="Proteomes" id="UP001066276">
    <property type="component" value="Chromosome 4_2"/>
</dbReference>
<dbReference type="AlphaFoldDB" id="A0AAV7S9Q8"/>
<protein>
    <submittedName>
        <fullName evidence="2">Uncharacterized protein</fullName>
    </submittedName>
</protein>
<evidence type="ECO:0000256" key="1">
    <source>
        <dbReference type="SAM" id="MobiDB-lite"/>
    </source>
</evidence>
<accession>A0AAV7S9Q8</accession>
<dbReference type="EMBL" id="JANPWB010000008">
    <property type="protein sequence ID" value="KAJ1160808.1"/>
    <property type="molecule type" value="Genomic_DNA"/>
</dbReference>
<reference evidence="2" key="1">
    <citation type="journal article" date="2022" name="bioRxiv">
        <title>Sequencing and chromosome-scale assembly of the giantPleurodeles waltlgenome.</title>
        <authorList>
            <person name="Brown T."/>
            <person name="Elewa A."/>
            <person name="Iarovenko S."/>
            <person name="Subramanian E."/>
            <person name="Araus A.J."/>
            <person name="Petzold A."/>
            <person name="Susuki M."/>
            <person name="Suzuki K.-i.T."/>
            <person name="Hayashi T."/>
            <person name="Toyoda A."/>
            <person name="Oliveira C."/>
            <person name="Osipova E."/>
            <person name="Leigh N.D."/>
            <person name="Simon A."/>
            <person name="Yun M.H."/>
        </authorList>
    </citation>
    <scope>NUCLEOTIDE SEQUENCE</scope>
    <source>
        <strain evidence="2">20211129_DDA</strain>
        <tissue evidence="2">Liver</tissue>
    </source>
</reference>
<gene>
    <name evidence="2" type="ORF">NDU88_001301</name>
</gene>
<name>A0AAV7S9Q8_PLEWA</name>